<sequence length="207" mass="23893">MKDLIRYFLVVLLFPLFSCEKQRFEFQSDIKVTTTFSAETQFLNISDLMTRQELFDALDLRPEDQIKRINIESMEIGWQVTQENTAKTLSIRGFVKDFDDVRFRLFGDEEDPLRINIDGEEGKQVVNNLIDMGVNTLNANMATMLDPCNDDPFKDKFGYLITASASPSEKLRMDIVVKFNITVKFYRCLDTVFLTGGDECDTEDCNN</sequence>
<evidence type="ECO:0008006" key="3">
    <source>
        <dbReference type="Google" id="ProtNLM"/>
    </source>
</evidence>
<name>A0ABT8LGR4_9BACT</name>
<protein>
    <recommendedName>
        <fullName evidence="3">Lipoprotein</fullName>
    </recommendedName>
</protein>
<dbReference type="Proteomes" id="UP001172083">
    <property type="component" value="Unassembled WGS sequence"/>
</dbReference>
<keyword evidence="2" id="KW-1185">Reference proteome</keyword>
<organism evidence="1 2">
    <name type="scientific">Agaribacillus aureus</name>
    <dbReference type="NCBI Taxonomy" id="3051825"/>
    <lineage>
        <taxon>Bacteria</taxon>
        <taxon>Pseudomonadati</taxon>
        <taxon>Bacteroidota</taxon>
        <taxon>Cytophagia</taxon>
        <taxon>Cytophagales</taxon>
        <taxon>Splendidivirgaceae</taxon>
        <taxon>Agaribacillus</taxon>
    </lineage>
</organism>
<gene>
    <name evidence="1" type="ORF">QQ020_33350</name>
</gene>
<dbReference type="EMBL" id="JAUJEB010000012">
    <property type="protein sequence ID" value="MDN5217005.1"/>
    <property type="molecule type" value="Genomic_DNA"/>
</dbReference>
<evidence type="ECO:0000313" key="1">
    <source>
        <dbReference type="EMBL" id="MDN5217005.1"/>
    </source>
</evidence>
<comment type="caution">
    <text evidence="1">The sequence shown here is derived from an EMBL/GenBank/DDBJ whole genome shotgun (WGS) entry which is preliminary data.</text>
</comment>
<reference evidence="1" key="1">
    <citation type="submission" date="2023-06" db="EMBL/GenBank/DDBJ databases">
        <title>Genomic of Agaribacillus aureum.</title>
        <authorList>
            <person name="Wang G."/>
        </authorList>
    </citation>
    <scope>NUCLEOTIDE SEQUENCE</scope>
    <source>
        <strain evidence="1">BMA12</strain>
    </source>
</reference>
<accession>A0ABT8LGR4</accession>
<evidence type="ECO:0000313" key="2">
    <source>
        <dbReference type="Proteomes" id="UP001172083"/>
    </source>
</evidence>
<proteinExistence type="predicted"/>
<dbReference type="RefSeq" id="WP_346762343.1">
    <property type="nucleotide sequence ID" value="NZ_JAUJEB010000012.1"/>
</dbReference>